<dbReference type="RefSeq" id="XP_001891004.1">
    <property type="nucleotide sequence ID" value="XM_001890969.1"/>
</dbReference>
<dbReference type="InterPro" id="IPR038655">
    <property type="entry name" value="Ribosomal_eL27_sf"/>
</dbReference>
<organism evidence="2">
    <name type="scientific">Laccaria bicolor (strain S238N-H82 / ATCC MYA-4686)</name>
    <name type="common">Bicoloured deceiver</name>
    <name type="synonym">Laccaria laccata var. bicolor</name>
    <dbReference type="NCBI Taxonomy" id="486041"/>
    <lineage>
        <taxon>Eukaryota</taxon>
        <taxon>Fungi</taxon>
        <taxon>Dikarya</taxon>
        <taxon>Basidiomycota</taxon>
        <taxon>Agaricomycotina</taxon>
        <taxon>Agaricomycetes</taxon>
        <taxon>Agaricomycetidae</taxon>
        <taxon>Agaricales</taxon>
        <taxon>Agaricineae</taxon>
        <taxon>Hydnangiaceae</taxon>
        <taxon>Laccaria</taxon>
    </lineage>
</organism>
<reference evidence="1 2" key="1">
    <citation type="journal article" date="2008" name="Nature">
        <title>The genome of Laccaria bicolor provides insights into mycorrhizal symbiosis.</title>
        <authorList>
            <person name="Martin F."/>
            <person name="Aerts A."/>
            <person name="Ahren D."/>
            <person name="Brun A."/>
            <person name="Danchin E.G.J."/>
            <person name="Duchaussoy F."/>
            <person name="Gibon J."/>
            <person name="Kohler A."/>
            <person name="Lindquist E."/>
            <person name="Pereda V."/>
            <person name="Salamov A."/>
            <person name="Shapiro H.J."/>
            <person name="Wuyts J."/>
            <person name="Blaudez D."/>
            <person name="Buee M."/>
            <person name="Brokstein P."/>
            <person name="Canbaeck B."/>
            <person name="Cohen D."/>
            <person name="Courty P.E."/>
            <person name="Coutinho P.M."/>
            <person name="Delaruelle C."/>
            <person name="Detter J.C."/>
            <person name="Deveau A."/>
            <person name="DiFazio S."/>
            <person name="Duplessis S."/>
            <person name="Fraissinet-Tachet L."/>
            <person name="Lucic E."/>
            <person name="Frey-Klett P."/>
            <person name="Fourrey C."/>
            <person name="Feussner I."/>
            <person name="Gay G."/>
            <person name="Grimwood J."/>
            <person name="Hoegger P.J."/>
            <person name="Jain P."/>
            <person name="Kilaru S."/>
            <person name="Labbe J."/>
            <person name="Lin Y.C."/>
            <person name="Legue V."/>
            <person name="Le Tacon F."/>
            <person name="Marmeisse R."/>
            <person name="Melayah D."/>
            <person name="Montanini B."/>
            <person name="Muratet M."/>
            <person name="Nehls U."/>
            <person name="Niculita-Hirzel H."/>
            <person name="Oudot-Le Secq M.P."/>
            <person name="Peter M."/>
            <person name="Quesneville H."/>
            <person name="Rajashekar B."/>
            <person name="Reich M."/>
            <person name="Rouhier N."/>
            <person name="Schmutz J."/>
            <person name="Yin T."/>
            <person name="Chalot M."/>
            <person name="Henrissat B."/>
            <person name="Kuees U."/>
            <person name="Lucas S."/>
            <person name="Van de Peer Y."/>
            <person name="Podila G.K."/>
            <person name="Polle A."/>
            <person name="Pukkila P.J."/>
            <person name="Richardson P.M."/>
            <person name="Rouze P."/>
            <person name="Sanders I.R."/>
            <person name="Stajich J.E."/>
            <person name="Tunlid A."/>
            <person name="Tuskan G."/>
            <person name="Grigoriev I.V."/>
        </authorList>
    </citation>
    <scope>NUCLEOTIDE SEQUENCE [LARGE SCALE GENOMIC DNA]</scope>
    <source>
        <strain evidence="2">S238N-H82 / ATCC MYA-4686</strain>
    </source>
</reference>
<sequence>MVRMYKPGKVAIVRKAVMPERRLYLSSSWMVDEGSNEHPFPHAIVAGIERYPKGVLKTLCL</sequence>
<keyword evidence="2" id="KW-1185">Reference proteome</keyword>
<accession>B0E487</accession>
<proteinExistence type="predicted"/>
<dbReference type="OrthoDB" id="2365484at2759"/>
<evidence type="ECO:0000313" key="2">
    <source>
        <dbReference type="Proteomes" id="UP000001194"/>
    </source>
</evidence>
<dbReference type="KEGG" id="lbc:LACBIDRAFT_303652"/>
<dbReference type="HOGENOM" id="CLU_3019900_0_0_1"/>
<gene>
    <name evidence="1" type="ORF">LACBIDRAFT_303652</name>
</gene>
<dbReference type="InParanoid" id="B0E487"/>
<dbReference type="AlphaFoldDB" id="B0E487"/>
<evidence type="ECO:0000313" key="1">
    <source>
        <dbReference type="EMBL" id="EDQ98348.1"/>
    </source>
</evidence>
<protein>
    <submittedName>
        <fullName evidence="1">Predicted protein</fullName>
    </submittedName>
</protein>
<dbReference type="EMBL" id="DS547328">
    <property type="protein sequence ID" value="EDQ98348.1"/>
    <property type="molecule type" value="Genomic_DNA"/>
</dbReference>
<dbReference type="Gene3D" id="2.30.30.770">
    <property type="match status" value="1"/>
</dbReference>
<dbReference type="STRING" id="486041.B0E487"/>
<dbReference type="Proteomes" id="UP000001194">
    <property type="component" value="Unassembled WGS sequence"/>
</dbReference>
<name>B0E487_LACBS</name>
<dbReference type="GeneID" id="6086660"/>